<feature type="transmembrane region" description="Helical" evidence="10">
    <location>
        <begin position="563"/>
        <end position="587"/>
    </location>
</feature>
<dbReference type="OrthoDB" id="245989at2759"/>
<evidence type="ECO:0000256" key="7">
    <source>
        <dbReference type="ARBA" id="ARBA00022989"/>
    </source>
</evidence>
<feature type="transmembrane region" description="Helical" evidence="10">
    <location>
        <begin position="1315"/>
        <end position="1335"/>
    </location>
</feature>
<organism evidence="12 13">
    <name type="scientific">Wallemia hederae</name>
    <dbReference type="NCBI Taxonomy" id="1540922"/>
    <lineage>
        <taxon>Eukaryota</taxon>
        <taxon>Fungi</taxon>
        <taxon>Dikarya</taxon>
        <taxon>Basidiomycota</taxon>
        <taxon>Wallemiomycotina</taxon>
        <taxon>Wallemiomycetes</taxon>
        <taxon>Wallemiales</taxon>
        <taxon>Wallemiaceae</taxon>
        <taxon>Wallemia</taxon>
    </lineage>
</organism>
<dbReference type="SUPFAM" id="SSF52540">
    <property type="entry name" value="P-loop containing nucleoside triphosphate hydrolases"/>
    <property type="match status" value="2"/>
</dbReference>
<comment type="similarity">
    <text evidence="2">Belongs to the ABC transporter superfamily. ABCG family. PDR (TC 3.A.1.205) subfamily.</text>
</comment>
<keyword evidence="7 10" id="KW-1133">Transmembrane helix</keyword>
<evidence type="ECO:0000256" key="2">
    <source>
        <dbReference type="ARBA" id="ARBA00006012"/>
    </source>
</evidence>
<dbReference type="InterPro" id="IPR017871">
    <property type="entry name" value="ABC_transporter-like_CS"/>
</dbReference>
<dbReference type="SMART" id="SM00382">
    <property type="entry name" value="AAA"/>
    <property type="match status" value="2"/>
</dbReference>
<keyword evidence="6" id="KW-0067">ATP-binding</keyword>
<evidence type="ECO:0000256" key="4">
    <source>
        <dbReference type="ARBA" id="ARBA00022692"/>
    </source>
</evidence>
<dbReference type="InterPro" id="IPR013525">
    <property type="entry name" value="ABC2_TM"/>
</dbReference>
<dbReference type="Pfam" id="PF00005">
    <property type="entry name" value="ABC_tran"/>
    <property type="match status" value="2"/>
</dbReference>
<evidence type="ECO:0000256" key="5">
    <source>
        <dbReference type="ARBA" id="ARBA00022741"/>
    </source>
</evidence>
<dbReference type="InterPro" id="IPR029481">
    <property type="entry name" value="ABC_trans_N"/>
</dbReference>
<dbReference type="PROSITE" id="PS50893">
    <property type="entry name" value="ABC_TRANSPORTER_2"/>
    <property type="match status" value="2"/>
</dbReference>
<dbReference type="InterPro" id="IPR034003">
    <property type="entry name" value="ABCG_PDR_2"/>
</dbReference>
<feature type="transmembrane region" description="Helical" evidence="10">
    <location>
        <begin position="488"/>
        <end position="507"/>
    </location>
</feature>
<keyword evidence="13" id="KW-1185">Reference proteome</keyword>
<comment type="subcellular location">
    <subcellularLocation>
        <location evidence="1">Membrane</location>
        <topology evidence="1">Multi-pass membrane protein</topology>
    </subcellularLocation>
</comment>
<dbReference type="InterPro" id="IPR043926">
    <property type="entry name" value="ABCG_dom"/>
</dbReference>
<reference evidence="12 13" key="1">
    <citation type="submission" date="2019-03" db="EMBL/GenBank/DDBJ databases">
        <title>Sequencing 23 genomes of Wallemia ichthyophaga.</title>
        <authorList>
            <person name="Gostincar C."/>
        </authorList>
    </citation>
    <scope>NUCLEOTIDE SEQUENCE [LARGE SCALE GENOMIC DNA]</scope>
    <source>
        <strain evidence="12 13">EXF-5753</strain>
    </source>
</reference>
<keyword evidence="5" id="KW-0547">Nucleotide-binding</keyword>
<evidence type="ECO:0000259" key="11">
    <source>
        <dbReference type="PROSITE" id="PS50893"/>
    </source>
</evidence>
<dbReference type="InterPro" id="IPR034001">
    <property type="entry name" value="ABCG_PDR_1"/>
</dbReference>
<proteinExistence type="inferred from homology"/>
<dbReference type="GO" id="GO:0005524">
    <property type="term" value="F:ATP binding"/>
    <property type="evidence" value="ECO:0007669"/>
    <property type="project" value="UniProtKB-KW"/>
</dbReference>
<feature type="transmembrane region" description="Helical" evidence="10">
    <location>
        <begin position="1160"/>
        <end position="1183"/>
    </location>
</feature>
<sequence>MSAQEDKNEASWGTPNEVNVDDSKEIFRKLSRQFSKEQQTSNQSSDQQRKSVVSDATVKEEDDDFDLHAFITGARERFQDAGKTHKPHLGVAWKHLTVKGAGSGSSFVKTFPEAVLSTFGPDAYDFVTRYIPQLKIFGKKPPVRNLVDDFSGALGNEMMLVLGKPGSGCTTFLKALANKREGYVSVDGDVDYGGLSPKEVKHKYRGEVVINTEEDIHFPTLTVAQTLAFALREKVPRIRPQGMARKEFVEFVLDALLKMFGIEHTANTVVGNDMVRGVSGGERKRVSIAETLVTRASVMCWDNSTRGLDASTAVDYVRSLRIITDVTGGTSIATLYQAGEGIYELFDKVCLIDDGRCIFFGPANEACAYFESLGFYKPPRQTSADFLTGITDIHERTYKEGWEGRAPRTTEDLEQAYKSSHYYQAALASADQSFASENKQLDTFKSSVREEKKRRMAKTSPYTVSYFEQIYYCVIRQIQLQLGQLDGYVTKFVTILVVSFVVASMFYGEAQSSGGAFSRGGILFFSILFIGWLQLPELFDAVGGRVIIQRQREFAFYRPSAVVFARAIVDLPILFACVTLMSIIVYFLASLQYTAGQFFIYYLFVFITAMSLTQFYRAVAALSPTFNEAIRFAVCALNIAVVFVGYVIPRTDMPTWFKWISYINPLPFAFEAVMANEFHGMTLACEPGSIVPSGVPGAEEQYQTCAFQGSVPGSLSIPGDNYINTAFGYSFSHVWPNFGYVMAYTIGYLLATALFSEIFDFSGGGGGVTVFAKTKKGKAKAKETEKALTGDVETGKASRSTDEKAAPVEVQPGAIKPSEADFTFQNVSYTVPTPGGDRKLLNDITGFVKPGTITALMGASGAGKTTLLNTLSQRMFMGVVSGDMFIDGKPLELNSFQRGTGYVQQGDLHDAYATVRESIVFSAILRQPRETPREEVLEYVEQIMDLLELKDLEDAIVGTPEAGLSVEQRKRVTIAVELAAKPDVLLFLDEPTSGLDSQSAYSIGRFLEKLARAGQAILCTIHQPSSLLFTEFFDRLLLLAPGGNVVYQGPVGNNGNDIVEYFKSIGARPCQPHENVAEYAIEMIAYGRDANGNKVDFPDLYRHSKQCADVVEEVNRINTEKSQKPRELTRAMTRTYSQPQSVQIYHLTARSLKNYWRDSAYGYGKLFVTFIVALFNGFTFFKIGNSQQELQQRMFSTFLIVMLPPAILNATLPKYYTSWGLFMARENPSKIYSWQAWMTSFLISEIPFAILNALVYWVVWYWPVGFSHTADSGIRLGSDPALTFLLTIEFMIFVAWWAVWLCASAPSPHFVANSMPFHLVVLNLINGIIIQYGNIPVIWRYTLYYINPLTYFLDGMIGATTSDVSVVCEEREMATFNPPPGESCESYAGAFAQQSVGYLVNPQATSACQYCPMSNSSSFLSSIHVYQGTGWPWGYFGIFSLYTFFSNLALCYGLYWLTKVKFISPTALVMMGFGKFMGLFKKRS</sequence>
<dbReference type="InterPro" id="IPR027417">
    <property type="entry name" value="P-loop_NTPase"/>
</dbReference>
<feature type="domain" description="ABC transporter" evidence="11">
    <location>
        <begin position="131"/>
        <end position="379"/>
    </location>
</feature>
<dbReference type="FunFam" id="3.40.50.300:FF:000054">
    <property type="entry name" value="ABC multidrug transporter atrF"/>
    <property type="match status" value="1"/>
</dbReference>
<keyword evidence="4 10" id="KW-0812">Transmembrane</keyword>
<dbReference type="Pfam" id="PF19055">
    <property type="entry name" value="ABC2_membrane_7"/>
    <property type="match status" value="1"/>
</dbReference>
<keyword evidence="8 10" id="KW-0472">Membrane</keyword>
<gene>
    <name evidence="12" type="ORF">E3P99_04117</name>
</gene>
<feature type="compositionally biased region" description="Polar residues" evidence="9">
    <location>
        <begin position="32"/>
        <end position="46"/>
    </location>
</feature>
<dbReference type="PANTHER" id="PTHR19241">
    <property type="entry name" value="ATP-BINDING CASSETTE TRANSPORTER"/>
    <property type="match status" value="1"/>
</dbReference>
<dbReference type="Pfam" id="PF01061">
    <property type="entry name" value="ABC2_membrane"/>
    <property type="match status" value="2"/>
</dbReference>
<feature type="transmembrane region" description="Helical" evidence="10">
    <location>
        <begin position="1195"/>
        <end position="1216"/>
    </location>
</feature>
<feature type="transmembrane region" description="Helical" evidence="10">
    <location>
        <begin position="1433"/>
        <end position="1455"/>
    </location>
</feature>
<feature type="transmembrane region" description="Helical" evidence="10">
    <location>
        <begin position="629"/>
        <end position="648"/>
    </location>
</feature>
<evidence type="ECO:0000256" key="9">
    <source>
        <dbReference type="SAM" id="MobiDB-lite"/>
    </source>
</evidence>
<dbReference type="InterPro" id="IPR010929">
    <property type="entry name" value="PDR_CDR_ABC"/>
</dbReference>
<dbReference type="Pfam" id="PF06422">
    <property type="entry name" value="PDR_CDR"/>
    <property type="match status" value="1"/>
</dbReference>
<dbReference type="Proteomes" id="UP000310189">
    <property type="component" value="Unassembled WGS sequence"/>
</dbReference>
<keyword evidence="3" id="KW-0813">Transport</keyword>
<evidence type="ECO:0000256" key="8">
    <source>
        <dbReference type="ARBA" id="ARBA00023136"/>
    </source>
</evidence>
<dbReference type="PROSITE" id="PS00211">
    <property type="entry name" value="ABC_TRANSPORTER_1"/>
    <property type="match status" value="1"/>
</dbReference>
<feature type="transmembrane region" description="Helical" evidence="10">
    <location>
        <begin position="1282"/>
        <end position="1303"/>
    </location>
</feature>
<feature type="transmembrane region" description="Helical" evidence="10">
    <location>
        <begin position="599"/>
        <end position="617"/>
    </location>
</feature>
<feature type="compositionally biased region" description="Basic and acidic residues" evidence="9">
    <location>
        <begin position="782"/>
        <end position="806"/>
    </location>
</feature>
<evidence type="ECO:0000313" key="12">
    <source>
        <dbReference type="EMBL" id="TIA84852.1"/>
    </source>
</evidence>
<dbReference type="EMBL" id="SPNW01000142">
    <property type="protein sequence ID" value="TIA84852.1"/>
    <property type="molecule type" value="Genomic_DNA"/>
</dbReference>
<evidence type="ECO:0000256" key="6">
    <source>
        <dbReference type="ARBA" id="ARBA00022840"/>
    </source>
</evidence>
<evidence type="ECO:0000256" key="1">
    <source>
        <dbReference type="ARBA" id="ARBA00004141"/>
    </source>
</evidence>
<feature type="transmembrane region" description="Helical" evidence="10">
    <location>
        <begin position="1462"/>
        <end position="1480"/>
    </location>
</feature>
<dbReference type="Gene3D" id="3.40.50.300">
    <property type="entry name" value="P-loop containing nucleotide triphosphate hydrolases"/>
    <property type="match status" value="2"/>
</dbReference>
<dbReference type="CDD" id="cd03232">
    <property type="entry name" value="ABCG_PDR_domain2"/>
    <property type="match status" value="1"/>
</dbReference>
<evidence type="ECO:0000256" key="3">
    <source>
        <dbReference type="ARBA" id="ARBA00022448"/>
    </source>
</evidence>
<protein>
    <recommendedName>
        <fullName evidence="11">ABC transporter domain-containing protein</fullName>
    </recommendedName>
</protein>
<accession>A0A4T0FA81</accession>
<dbReference type="InterPro" id="IPR003439">
    <property type="entry name" value="ABC_transporter-like_ATP-bd"/>
</dbReference>
<dbReference type="CDD" id="cd03233">
    <property type="entry name" value="ABCG_PDR_domain1"/>
    <property type="match status" value="1"/>
</dbReference>
<name>A0A4T0FA81_9BASI</name>
<feature type="domain" description="ABC transporter" evidence="11">
    <location>
        <begin position="822"/>
        <end position="1067"/>
    </location>
</feature>
<feature type="region of interest" description="Disordered" evidence="9">
    <location>
        <begin position="782"/>
        <end position="808"/>
    </location>
</feature>
<dbReference type="InterPro" id="IPR003593">
    <property type="entry name" value="AAA+_ATPase"/>
</dbReference>
<evidence type="ECO:0000313" key="13">
    <source>
        <dbReference type="Proteomes" id="UP000310189"/>
    </source>
</evidence>
<dbReference type="GO" id="GO:0016887">
    <property type="term" value="F:ATP hydrolysis activity"/>
    <property type="evidence" value="ECO:0007669"/>
    <property type="project" value="InterPro"/>
</dbReference>
<evidence type="ECO:0000256" key="10">
    <source>
        <dbReference type="SAM" id="Phobius"/>
    </source>
</evidence>
<feature type="transmembrane region" description="Helical" evidence="10">
    <location>
        <begin position="1237"/>
        <end position="1262"/>
    </location>
</feature>
<feature type="transmembrane region" description="Helical" evidence="10">
    <location>
        <begin position="516"/>
        <end position="535"/>
    </location>
</feature>
<comment type="caution">
    <text evidence="12">The sequence shown here is derived from an EMBL/GenBank/DDBJ whole genome shotgun (WGS) entry which is preliminary data.</text>
</comment>
<dbReference type="GO" id="GO:0140359">
    <property type="term" value="F:ABC-type transporter activity"/>
    <property type="evidence" value="ECO:0007669"/>
    <property type="project" value="InterPro"/>
</dbReference>
<feature type="region of interest" description="Disordered" evidence="9">
    <location>
        <begin position="1"/>
        <end position="57"/>
    </location>
</feature>
<dbReference type="Pfam" id="PF14510">
    <property type="entry name" value="ABC_trans_N"/>
    <property type="match status" value="1"/>
</dbReference>
<dbReference type="GO" id="GO:0016020">
    <property type="term" value="C:membrane"/>
    <property type="evidence" value="ECO:0007669"/>
    <property type="project" value="UniProtKB-SubCell"/>
</dbReference>